<evidence type="ECO:0000313" key="4">
    <source>
        <dbReference type="Proteomes" id="UP000235589"/>
    </source>
</evidence>
<reference evidence="3 4" key="1">
    <citation type="submission" date="2017-04" db="EMBL/GenBank/DDBJ databases">
        <title>Monoglobus pectinilyticus 14 draft genome.</title>
        <authorList>
            <person name="Kim C."/>
            <person name="Rosendale D.I."/>
            <person name="Kelly W.J."/>
            <person name="Tannock G.W."/>
            <person name="Patchett M.L."/>
            <person name="Jordens J.Z."/>
        </authorList>
    </citation>
    <scope>NUCLEOTIDE SEQUENCE [LARGE SCALE GENOMIC DNA]</scope>
    <source>
        <strain evidence="3 4">14</strain>
    </source>
</reference>
<evidence type="ECO:0000259" key="1">
    <source>
        <dbReference type="Pfam" id="PF04466"/>
    </source>
</evidence>
<dbReference type="Pfam" id="PF17288">
    <property type="entry name" value="Terminase_3C"/>
    <property type="match status" value="1"/>
</dbReference>
<dbReference type="Pfam" id="PF04466">
    <property type="entry name" value="Terminase_3"/>
    <property type="match status" value="1"/>
</dbReference>
<dbReference type="PANTHER" id="PTHR39184">
    <property type="match status" value="1"/>
</dbReference>
<keyword evidence="4" id="KW-1185">Reference proteome</keyword>
<dbReference type="Proteomes" id="UP000235589">
    <property type="component" value="Chromosome"/>
</dbReference>
<organism evidence="3 4">
    <name type="scientific">Monoglobus pectinilyticus</name>
    <dbReference type="NCBI Taxonomy" id="1981510"/>
    <lineage>
        <taxon>Bacteria</taxon>
        <taxon>Bacillati</taxon>
        <taxon>Bacillota</taxon>
        <taxon>Clostridia</taxon>
        <taxon>Monoglobales</taxon>
        <taxon>Monoglobaceae</taxon>
        <taxon>Monoglobus</taxon>
    </lineage>
</organism>
<dbReference type="AlphaFoldDB" id="A0A2K9NYT9"/>
<dbReference type="InterPro" id="IPR052380">
    <property type="entry name" value="Viral_DNA_packaging_terminase"/>
</dbReference>
<evidence type="ECO:0000313" key="3">
    <source>
        <dbReference type="EMBL" id="AUO18194.1"/>
    </source>
</evidence>
<feature type="domain" description="Phage terminase large subunit C-terminal" evidence="2">
    <location>
        <begin position="259"/>
        <end position="402"/>
    </location>
</feature>
<accession>A0A2K9NYT9</accession>
<sequence>MVSLTDLIAPSFYALHHDIKRGGHTHYWLKGGRGSTKSSFISVEIVLGIMSNPSANAVVVRKVGLYLKDSVYEQLVWAIEKLGVSHLWQFKLSPLELIYLPTGQRILFRGADKPKKLKSTKVHRGYIRYIWYEEVDEFGGMEEIRTINQSLMRGGEMYNVFYSYNPPQSQRNWVNEEVLTTRSDRVIHHSTYLSVPPQWLGEQFILEAEHLKKTKPSNYNHEYLGEVTGTGGEVFTNLDVREISEEEIAVFDRIRRGIDFGYAVDPFAYLVCHYDKTRKRLYLMDEIYKVGLSNRAAAELIQGCEVYDGYIVCDSAEPKSIAELRGYGLKVRGAKKGPDSIEYGIKFLQSLEVIIIDPVRCPHAANEFYNYELERDSRGEFKASYPDKDNHTIDAVRYALEDDMSNRGIEIRSRKELGI</sequence>
<name>A0A2K9NYT9_9FIRM</name>
<gene>
    <name evidence="3" type="ORF">B9O19_00007</name>
</gene>
<dbReference type="KEGG" id="mpec:B9O19_00007"/>
<dbReference type="InterPro" id="IPR006437">
    <property type="entry name" value="Phage_terminase_lsu"/>
</dbReference>
<dbReference type="InterPro" id="IPR035412">
    <property type="entry name" value="Terminase_L_N"/>
</dbReference>
<dbReference type="EMBL" id="CP020991">
    <property type="protein sequence ID" value="AUO18194.1"/>
    <property type="molecule type" value="Genomic_DNA"/>
</dbReference>
<dbReference type="NCBIfam" id="TIGR01547">
    <property type="entry name" value="phage_term_2"/>
    <property type="match status" value="1"/>
</dbReference>
<evidence type="ECO:0000259" key="2">
    <source>
        <dbReference type="Pfam" id="PF17288"/>
    </source>
</evidence>
<protein>
    <submittedName>
        <fullName evidence="3">Terminase large subunit</fullName>
    </submittedName>
</protein>
<dbReference type="InterPro" id="IPR035413">
    <property type="entry name" value="Terminase_L_C"/>
</dbReference>
<feature type="domain" description="Phage terminase large subunit N-terminal" evidence="1">
    <location>
        <begin position="25"/>
        <end position="226"/>
    </location>
</feature>
<dbReference type="InterPro" id="IPR027417">
    <property type="entry name" value="P-loop_NTPase"/>
</dbReference>
<dbReference type="Gene3D" id="3.40.50.300">
    <property type="entry name" value="P-loop containing nucleotide triphosphate hydrolases"/>
    <property type="match status" value="1"/>
</dbReference>
<dbReference type="Gene3D" id="3.30.420.280">
    <property type="match status" value="1"/>
</dbReference>
<dbReference type="PANTHER" id="PTHR39184:SF1">
    <property type="entry name" value="PBSX PHAGE TERMINASE LARGE SUBUNIT"/>
    <property type="match status" value="1"/>
</dbReference>
<proteinExistence type="predicted"/>